<dbReference type="InterPro" id="IPR046461">
    <property type="entry name" value="TerL_ATPase"/>
</dbReference>
<proteinExistence type="predicted"/>
<evidence type="ECO:0000313" key="4">
    <source>
        <dbReference type="Proteomes" id="UP000287101"/>
    </source>
</evidence>
<dbReference type="PANTHER" id="PTHR41287:SF1">
    <property type="entry name" value="PROTEIN YMFN"/>
    <property type="match status" value="1"/>
</dbReference>
<accession>A0A430A571</accession>
<dbReference type="OrthoDB" id="9760250at2"/>
<dbReference type="Proteomes" id="UP000287101">
    <property type="component" value="Unassembled WGS sequence"/>
</dbReference>
<dbReference type="PANTHER" id="PTHR41287">
    <property type="match status" value="1"/>
</dbReference>
<evidence type="ECO:0000259" key="2">
    <source>
        <dbReference type="Pfam" id="PF20441"/>
    </source>
</evidence>
<name>A0A430A571_9ENTE</name>
<feature type="domain" description="Terminase large subunit-like ATPase" evidence="1">
    <location>
        <begin position="76"/>
        <end position="256"/>
    </location>
</feature>
<dbReference type="InterPro" id="IPR005021">
    <property type="entry name" value="Terminase_largesu-like"/>
</dbReference>
<dbReference type="Gene3D" id="3.40.50.300">
    <property type="entry name" value="P-loop containing nucleotide triphosphate hydrolases"/>
    <property type="match status" value="1"/>
</dbReference>
<organism evidence="3 4">
    <name type="scientific">Vagococcus fessus</name>
    <dbReference type="NCBI Taxonomy" id="120370"/>
    <lineage>
        <taxon>Bacteria</taxon>
        <taxon>Bacillati</taxon>
        <taxon>Bacillota</taxon>
        <taxon>Bacilli</taxon>
        <taxon>Lactobacillales</taxon>
        <taxon>Enterococcaceae</taxon>
        <taxon>Vagococcus</taxon>
    </lineage>
</organism>
<dbReference type="InterPro" id="IPR046462">
    <property type="entry name" value="TerL_nuclease"/>
</dbReference>
<dbReference type="Pfam" id="PF03354">
    <property type="entry name" value="TerL_ATPase"/>
    <property type="match status" value="1"/>
</dbReference>
<evidence type="ECO:0000259" key="1">
    <source>
        <dbReference type="Pfam" id="PF03354"/>
    </source>
</evidence>
<dbReference type="EMBL" id="NGJY01000004">
    <property type="protein sequence ID" value="RSU01958.1"/>
    <property type="molecule type" value="Genomic_DNA"/>
</dbReference>
<dbReference type="Pfam" id="PF20441">
    <property type="entry name" value="TerL_nuclease"/>
    <property type="match status" value="1"/>
</dbReference>
<gene>
    <name evidence="3" type="ORF">CBF31_09330</name>
</gene>
<dbReference type="RefSeq" id="WP_126832359.1">
    <property type="nucleotide sequence ID" value="NZ_CBCRYB010000005.1"/>
</dbReference>
<evidence type="ECO:0000313" key="3">
    <source>
        <dbReference type="EMBL" id="RSU01958.1"/>
    </source>
</evidence>
<dbReference type="InterPro" id="IPR027417">
    <property type="entry name" value="P-loop_NTPase"/>
</dbReference>
<dbReference type="AlphaFoldDB" id="A0A430A571"/>
<sequence length="572" mass="66657">MREEYKDDAYLYCRMVIDGKIKSSVSVFKACQRHLDDLEKNDFRYVYDPEQAAKVINFMELLPDVKTGQTFPMALFQKFQISMLYGWRRKDDRSLRRFKKAFISVARKNGKSILIAGIALYEFLFGKNPAMSRQIFCTANDKKQASIVFEMVRKQLEYLRGKYSEINKATKRVREELKNLNDESYVRPLSRDTGSVDGFEPYIAILDEYAASKTTEMMELLESGQAQLENCLTIIISTAGFNLNAPMHTIEYPYAKRVLNKEVEDEEYFAYIAEQDSVEEIEDEGSWIKSNPILEVEDMREQMMTYLRKRKSESIEKGTYNSILVKNFNMWRQASEESYIASDHWLAIKNDEKEDITGRRAWIGVDVGKSSDLFSITWITKAEEHWHIDSHSFVATKYGLEVKEKRDGLDYRYLESIGECDITNLESGVIDYDFVFRWLEDFVISNRLDVQFICYDPYQFGHILTMIEKYHPEWQMFEVRQGTRTLSMPTKQFRDDVINKTIRHDGNNILTSSVNNAITMEDNNGLRINKAKNSNKIDPIDAGLNAFSVCYTEGFDDALIDDDYILSDDFGF</sequence>
<reference evidence="3 4" key="1">
    <citation type="submission" date="2017-05" db="EMBL/GenBank/DDBJ databases">
        <title>Vagococcus spp. assemblies.</title>
        <authorList>
            <person name="Gulvik C.A."/>
        </authorList>
    </citation>
    <scope>NUCLEOTIDE SEQUENCE [LARGE SCALE GENOMIC DNA]</scope>
    <source>
        <strain evidence="3 4">CCUG 41755</strain>
    </source>
</reference>
<protein>
    <submittedName>
        <fullName evidence="3">Amino acid transporter</fullName>
    </submittedName>
</protein>
<dbReference type="GO" id="GO:0004519">
    <property type="term" value="F:endonuclease activity"/>
    <property type="evidence" value="ECO:0007669"/>
    <property type="project" value="InterPro"/>
</dbReference>
<comment type="caution">
    <text evidence="3">The sequence shown here is derived from an EMBL/GenBank/DDBJ whole genome shotgun (WGS) entry which is preliminary data.</text>
</comment>
<feature type="domain" description="Terminase large subunit-like endonuclease" evidence="2">
    <location>
        <begin position="262"/>
        <end position="548"/>
    </location>
</feature>
<keyword evidence="4" id="KW-1185">Reference proteome</keyword>